<name>A0ABP6H5N7_9ACTN</name>
<comment type="caution">
    <text evidence="1">The sequence shown here is derived from an EMBL/GenBank/DDBJ whole genome shotgun (WGS) entry which is preliminary data.</text>
</comment>
<gene>
    <name evidence="1" type="ORF">GCM10010439_63340</name>
</gene>
<evidence type="ECO:0000313" key="1">
    <source>
        <dbReference type="EMBL" id="GAA2736388.1"/>
    </source>
</evidence>
<dbReference type="EMBL" id="BAAATZ010000032">
    <property type="protein sequence ID" value="GAA2736388.1"/>
    <property type="molecule type" value="Genomic_DNA"/>
</dbReference>
<sequence>MDPITLAIAGAVATGIATGAGESTGTALGVLVGRIRERLAGRAQTLDTPESAAAALHEEFAGDQAFELQCRDLWNQVTGDGVSNTFHGQARTVVQARDVHGGLTVT</sequence>
<keyword evidence="2" id="KW-1185">Reference proteome</keyword>
<reference evidence="2" key="1">
    <citation type="journal article" date="2019" name="Int. J. Syst. Evol. Microbiol.">
        <title>The Global Catalogue of Microorganisms (GCM) 10K type strain sequencing project: providing services to taxonomists for standard genome sequencing and annotation.</title>
        <authorList>
            <consortium name="The Broad Institute Genomics Platform"/>
            <consortium name="The Broad Institute Genome Sequencing Center for Infectious Disease"/>
            <person name="Wu L."/>
            <person name="Ma J."/>
        </authorList>
    </citation>
    <scope>NUCLEOTIDE SEQUENCE [LARGE SCALE GENOMIC DNA]</scope>
    <source>
        <strain evidence="2">JCM 8201</strain>
    </source>
</reference>
<proteinExistence type="predicted"/>
<dbReference type="Proteomes" id="UP001501842">
    <property type="component" value="Unassembled WGS sequence"/>
</dbReference>
<dbReference type="RefSeq" id="WP_344456105.1">
    <property type="nucleotide sequence ID" value="NZ_BAAATZ010000032.1"/>
</dbReference>
<protein>
    <submittedName>
        <fullName evidence="1">Uncharacterized protein</fullName>
    </submittedName>
</protein>
<evidence type="ECO:0000313" key="2">
    <source>
        <dbReference type="Proteomes" id="UP001501842"/>
    </source>
</evidence>
<accession>A0ABP6H5N7</accession>
<organism evidence="1 2">
    <name type="scientific">Actinocorallia aurantiaca</name>
    <dbReference type="NCBI Taxonomy" id="46204"/>
    <lineage>
        <taxon>Bacteria</taxon>
        <taxon>Bacillati</taxon>
        <taxon>Actinomycetota</taxon>
        <taxon>Actinomycetes</taxon>
        <taxon>Streptosporangiales</taxon>
        <taxon>Thermomonosporaceae</taxon>
        <taxon>Actinocorallia</taxon>
    </lineage>
</organism>